<dbReference type="PROSITE" id="PS50292">
    <property type="entry name" value="PEROXIDASE_3"/>
    <property type="match status" value="2"/>
</dbReference>
<protein>
    <recommendedName>
        <fullName evidence="2">peroxidase</fullName>
        <ecNumber evidence="2">1.11.1.7</ecNumber>
    </recommendedName>
</protein>
<feature type="binding site" description="axial binding residue" evidence="7">
    <location>
        <position position="1057"/>
    </location>
    <ligand>
        <name>heme b</name>
        <dbReference type="ChEBI" id="CHEBI:60344"/>
    </ligand>
    <ligandPart>
        <name>Fe</name>
        <dbReference type="ChEBI" id="CHEBI:18248"/>
    </ligandPart>
</feature>
<keyword evidence="10" id="KW-1185">Reference proteome</keyword>
<dbReference type="CDD" id="cd09823">
    <property type="entry name" value="peroxinectin_like"/>
    <property type="match status" value="1"/>
</dbReference>
<accession>A0AAV7XP40</accession>
<dbReference type="Gene3D" id="1.10.640.10">
    <property type="entry name" value="Haem peroxidase domain superfamily, animal type"/>
    <property type="match status" value="2"/>
</dbReference>
<reference evidence="9" key="1">
    <citation type="submission" date="2022-12" db="EMBL/GenBank/DDBJ databases">
        <title>Chromosome-level genome assembly of the bean flower thrips Megalurothrips usitatus.</title>
        <authorList>
            <person name="Ma L."/>
            <person name="Liu Q."/>
            <person name="Li H."/>
            <person name="Cai W."/>
        </authorList>
    </citation>
    <scope>NUCLEOTIDE SEQUENCE</scope>
    <source>
        <strain evidence="9">Cailab_2022a</strain>
    </source>
</reference>
<evidence type="ECO:0000256" key="7">
    <source>
        <dbReference type="PIRSR" id="PIRSR619791-2"/>
    </source>
</evidence>
<evidence type="ECO:0000256" key="6">
    <source>
        <dbReference type="ARBA" id="ARBA00023157"/>
    </source>
</evidence>
<comment type="catalytic activity">
    <reaction evidence="1">
        <text>2 a phenolic donor + H2O2 = 2 a phenolic radical donor + 2 H2O</text>
        <dbReference type="Rhea" id="RHEA:56136"/>
        <dbReference type="ChEBI" id="CHEBI:15377"/>
        <dbReference type="ChEBI" id="CHEBI:16240"/>
        <dbReference type="ChEBI" id="CHEBI:139520"/>
        <dbReference type="ChEBI" id="CHEBI:139521"/>
        <dbReference type="EC" id="1.11.1.7"/>
    </reaction>
</comment>
<dbReference type="Pfam" id="PF03098">
    <property type="entry name" value="An_peroxidase"/>
    <property type="match status" value="3"/>
</dbReference>
<gene>
    <name evidence="9" type="ORF">ONE63_008322</name>
</gene>
<keyword evidence="3" id="KW-0560">Oxidoreductase</keyword>
<dbReference type="PRINTS" id="PR00457">
    <property type="entry name" value="ANPEROXIDASE"/>
</dbReference>
<feature type="compositionally biased region" description="Pro residues" evidence="8">
    <location>
        <begin position="1410"/>
        <end position="1422"/>
    </location>
</feature>
<dbReference type="EC" id="1.11.1.7" evidence="2"/>
<organism evidence="9 10">
    <name type="scientific">Megalurothrips usitatus</name>
    <name type="common">bean blossom thrips</name>
    <dbReference type="NCBI Taxonomy" id="439358"/>
    <lineage>
        <taxon>Eukaryota</taxon>
        <taxon>Metazoa</taxon>
        <taxon>Ecdysozoa</taxon>
        <taxon>Arthropoda</taxon>
        <taxon>Hexapoda</taxon>
        <taxon>Insecta</taxon>
        <taxon>Pterygota</taxon>
        <taxon>Neoptera</taxon>
        <taxon>Paraneoptera</taxon>
        <taxon>Thysanoptera</taxon>
        <taxon>Terebrantia</taxon>
        <taxon>Thripoidea</taxon>
        <taxon>Thripidae</taxon>
        <taxon>Megalurothrips</taxon>
    </lineage>
</organism>
<proteinExistence type="predicted"/>
<keyword evidence="7" id="KW-0408">Iron</keyword>
<dbReference type="GO" id="GO:0006979">
    <property type="term" value="P:response to oxidative stress"/>
    <property type="evidence" value="ECO:0007669"/>
    <property type="project" value="InterPro"/>
</dbReference>
<feature type="region of interest" description="Disordered" evidence="8">
    <location>
        <begin position="1373"/>
        <end position="1458"/>
    </location>
</feature>
<dbReference type="GO" id="GO:0046872">
    <property type="term" value="F:metal ion binding"/>
    <property type="evidence" value="ECO:0007669"/>
    <property type="project" value="UniProtKB-KW"/>
</dbReference>
<keyword evidence="6" id="KW-1015">Disulfide bond</keyword>
<dbReference type="PANTHER" id="PTHR11475:SF134">
    <property type="entry name" value="LD42267P"/>
    <property type="match status" value="1"/>
</dbReference>
<evidence type="ECO:0000256" key="8">
    <source>
        <dbReference type="SAM" id="MobiDB-lite"/>
    </source>
</evidence>
<evidence type="ECO:0000256" key="1">
    <source>
        <dbReference type="ARBA" id="ARBA00000189"/>
    </source>
</evidence>
<comment type="caution">
    <text evidence="9">The sequence shown here is derived from an EMBL/GenBank/DDBJ whole genome shotgun (WGS) entry which is preliminary data.</text>
</comment>
<dbReference type="GO" id="GO:0020037">
    <property type="term" value="F:heme binding"/>
    <property type="evidence" value="ECO:0007669"/>
    <property type="project" value="InterPro"/>
</dbReference>
<keyword evidence="4 7" id="KW-0479">Metal-binding</keyword>
<dbReference type="InterPro" id="IPR010255">
    <property type="entry name" value="Haem_peroxidase_sf"/>
</dbReference>
<evidence type="ECO:0000256" key="4">
    <source>
        <dbReference type="ARBA" id="ARBA00022723"/>
    </source>
</evidence>
<keyword evidence="3" id="KW-0575">Peroxidase</keyword>
<keyword evidence="7" id="KW-0349">Heme</keyword>
<dbReference type="EMBL" id="JAPTSV010000006">
    <property type="protein sequence ID" value="KAJ1526743.1"/>
    <property type="molecule type" value="Genomic_DNA"/>
</dbReference>
<name>A0AAV7XP40_9NEOP</name>
<dbReference type="InterPro" id="IPR037120">
    <property type="entry name" value="Haem_peroxidase_sf_animal"/>
</dbReference>
<evidence type="ECO:0000256" key="5">
    <source>
        <dbReference type="ARBA" id="ARBA00022729"/>
    </source>
</evidence>
<evidence type="ECO:0000256" key="2">
    <source>
        <dbReference type="ARBA" id="ARBA00012313"/>
    </source>
</evidence>
<dbReference type="FunFam" id="1.10.640.10:FF:000006">
    <property type="entry name" value="Double oxidase: two peroxidase domains"/>
    <property type="match status" value="1"/>
</dbReference>
<dbReference type="InterPro" id="IPR019791">
    <property type="entry name" value="Haem_peroxidase_animal"/>
</dbReference>
<evidence type="ECO:0000256" key="3">
    <source>
        <dbReference type="ARBA" id="ARBA00022559"/>
    </source>
</evidence>
<dbReference type="PANTHER" id="PTHR11475">
    <property type="entry name" value="OXIDASE/PEROXIDASE"/>
    <property type="match status" value="1"/>
</dbReference>
<dbReference type="GO" id="GO:0140825">
    <property type="term" value="F:lactoperoxidase activity"/>
    <property type="evidence" value="ECO:0007669"/>
    <property type="project" value="UniProtKB-EC"/>
</dbReference>
<dbReference type="Proteomes" id="UP001075354">
    <property type="component" value="Chromosome 6"/>
</dbReference>
<dbReference type="FunFam" id="1.10.640.10:FF:000007">
    <property type="entry name" value="Peroxidase mlt-7"/>
    <property type="match status" value="1"/>
</dbReference>
<feature type="compositionally biased region" description="Low complexity" evidence="8">
    <location>
        <begin position="1373"/>
        <end position="1393"/>
    </location>
</feature>
<sequence>MCPAEAVRARDADALLVADYVSALAEGDGRLVERAVAALSAEAGLPLPKPLGCPSAAPASPCPPDKYRSLDGSCNNVRHPTWGAAGAPFLRLLAPEYQGSSRPRGSPPLPSPDRVAAVLRSANGGPAVHEHVTALVGLWGELLLRDIAQPVAVERGGCCGDLPAAGPECFPLASGSGANATCRDYVRSLPALHDDCHFQHRDQMNAATGFLDASSLYGNSEEEAKSLRAPEGGLVVLENCRLCQAVGSGLSTLASLMLREHNRLAVRLSALNPHWDTDTLFLEARRLVAAELQHITYSEFLPTVLGEVTMESWDLTPRDHGHYAGYSSGVHAGALNSVAVAAMHTFRTMVPTALVSNTTDPGRMDALDEPRFTRMVHAVTGSPALRPSLRMPAHPSSDHRQDWDPAALLIHRGRDHGLAPYPNWMGLCTQGTPVSGRDADFKLLAEQPGLFTEANMRHLQAVYKSVDDVDLLVGATLETPAQGAVVGPTLGCLLAEQFSVLRAGDRFWYENDIPPTSFSRVQLDEIRRVTLGGVICANTPDLNELQPQAFVREDPYLNVRIACGLQPSLQLSTAWKDQRGVAAIPEDLVREAVQRAEKELSARQQFEYRMWADKGGVDPKSSQGTAAAFSKANRGALFMANTSHLFEYASEELLNSLQSSTESAPGSRQRRQIIENLIGFTRDDILSSDGLQDIDVRPFVSGQGQPAEPLPGMCAAPIAEDGHPCDPTSAFRTHSGHCNNLRKPALGKSLTTFNRLLPPAYENGVSRPRLTSVTGTPLPSPRLVSTMIHADISNLHTRYSLMVMQFAQFLDHDLTFTPVHRGFFASIPDCRSCDSARTVHPECMPIPVPAGDHFYPPVNQTTGERLCFPFMRSLPGQQHLGPRDQLNQNSAFLDGSVVYGEHACLGRELRSFVGGRLNVTLHPVRGRDLLPQSPSHPECRAPSGYCFIGGDGRASEQPALTAIHTVFLREHNRLAEGLHAVNPHWDDERLFQHARRILTASIQHMAFNEFLPRILGWNAVNLYGLKLQPDGYYKGYSSTCNPGILNEFATAAFRIGHSLLRPHIPRMSPSYKPVDPPLLLRDGFFNPDAIYTPHIVDEIMRGLVSTPMENLDQFITGEVTNHLFEDRRVPHSGIDLVALNVQRGRDHAIRPYNDYRALCNLKRATSWEDLSRELPAEVIARLQRLYPTVDDIDLFPGGLSERPLQGGLVGPTFACIIGIQFRQLRKCDRFWYENDDPVTRFTEAQLAEVRKATLSKVLCSNLDVESDMQRSALDQPSNFLNPRLPCASLPTIDLNAWRETQQGCSIGGRSVAVGESALPSPCTSCICTEEGAQCASLRITDCGQLVREASRDSIIRDDVCMAQCGFLLEPQPAAASAPASGPGPSTGPGLAPGPSGGRRPGSRQLAPDVFAPPPFRRGPPPRGLNAARRNPRVLRPGPPPPPGTFSGLRIPDFSSILG</sequence>
<keyword evidence="5" id="KW-0732">Signal</keyword>
<dbReference type="SUPFAM" id="SSF48113">
    <property type="entry name" value="Heme-dependent peroxidases"/>
    <property type="match status" value="2"/>
</dbReference>
<evidence type="ECO:0000313" key="10">
    <source>
        <dbReference type="Proteomes" id="UP001075354"/>
    </source>
</evidence>
<evidence type="ECO:0000313" key="9">
    <source>
        <dbReference type="EMBL" id="KAJ1526743.1"/>
    </source>
</evidence>